<gene>
    <name evidence="2" type="ORF">Phou_013400</name>
</gene>
<dbReference type="AlphaFoldDB" id="A0A6V8K0R4"/>
<dbReference type="InterPro" id="IPR025847">
    <property type="entry name" value="MEDS_domain"/>
</dbReference>
<dbReference type="InterPro" id="IPR036513">
    <property type="entry name" value="STAS_dom_sf"/>
</dbReference>
<organism evidence="2 3">
    <name type="scientific">Phytohabitans houttuyneae</name>
    <dbReference type="NCBI Taxonomy" id="1076126"/>
    <lineage>
        <taxon>Bacteria</taxon>
        <taxon>Bacillati</taxon>
        <taxon>Actinomycetota</taxon>
        <taxon>Actinomycetes</taxon>
        <taxon>Micromonosporales</taxon>
        <taxon>Micromonosporaceae</taxon>
    </lineage>
</organism>
<sequence>MEAARLTQVDLGDHACLTFTDAEERLDLLAAFVRDGLRAGQRVLCWTDQLPPAALAAEFSARHVRGAAAGRRGQLTIASVEAALLGGRGSAAAMVEAVAAEVDEAARQGYTGLRLTADMSWATRPAGAEQLLGFETEMADLFSDGRLSLICQYDRDRFDAVTLAFAATAHTKTVAAQVYHDGPLLRICRQYSPTGVRVAGELDFRHQAVLEKALAESRRLDRHMSVNLSALSYIDAACATAIVQAAMRLPASRRMTVTCQGLVAKMLDLVGGRDTPRLRVVPGDDQR</sequence>
<protein>
    <recommendedName>
        <fullName evidence="1">STAS domain-containing protein</fullName>
    </recommendedName>
</protein>
<dbReference type="SUPFAM" id="SSF52091">
    <property type="entry name" value="SpoIIaa-like"/>
    <property type="match status" value="1"/>
</dbReference>
<dbReference type="Pfam" id="PF14417">
    <property type="entry name" value="MEDS"/>
    <property type="match status" value="1"/>
</dbReference>
<evidence type="ECO:0000259" key="1">
    <source>
        <dbReference type="PROSITE" id="PS50801"/>
    </source>
</evidence>
<reference evidence="2 3" key="1">
    <citation type="submission" date="2020-03" db="EMBL/GenBank/DDBJ databases">
        <title>Whole genome shotgun sequence of Phytohabitans houttuyneae NBRC 108639.</title>
        <authorList>
            <person name="Komaki H."/>
            <person name="Tamura T."/>
        </authorList>
    </citation>
    <scope>NUCLEOTIDE SEQUENCE [LARGE SCALE GENOMIC DNA]</scope>
    <source>
        <strain evidence="2 3">NBRC 108639</strain>
    </source>
</reference>
<dbReference type="Gene3D" id="3.30.750.24">
    <property type="entry name" value="STAS domain"/>
    <property type="match status" value="1"/>
</dbReference>
<accession>A0A6V8K0R4</accession>
<dbReference type="Proteomes" id="UP000482800">
    <property type="component" value="Unassembled WGS sequence"/>
</dbReference>
<dbReference type="InterPro" id="IPR002645">
    <property type="entry name" value="STAS_dom"/>
</dbReference>
<dbReference type="EMBL" id="BLPF01000001">
    <property type="protein sequence ID" value="GFJ77160.1"/>
    <property type="molecule type" value="Genomic_DNA"/>
</dbReference>
<name>A0A6V8K0R4_9ACTN</name>
<feature type="domain" description="STAS" evidence="1">
    <location>
        <begin position="196"/>
        <end position="249"/>
    </location>
</feature>
<keyword evidence="3" id="KW-1185">Reference proteome</keyword>
<dbReference type="PROSITE" id="PS50801">
    <property type="entry name" value="STAS"/>
    <property type="match status" value="1"/>
</dbReference>
<evidence type="ECO:0000313" key="2">
    <source>
        <dbReference type="EMBL" id="GFJ77160.1"/>
    </source>
</evidence>
<evidence type="ECO:0000313" key="3">
    <source>
        <dbReference type="Proteomes" id="UP000482800"/>
    </source>
</evidence>
<proteinExistence type="predicted"/>
<reference evidence="2 3" key="2">
    <citation type="submission" date="2020-03" db="EMBL/GenBank/DDBJ databases">
        <authorList>
            <person name="Ichikawa N."/>
            <person name="Kimura A."/>
            <person name="Kitahashi Y."/>
            <person name="Uohara A."/>
        </authorList>
    </citation>
    <scope>NUCLEOTIDE SEQUENCE [LARGE SCALE GENOMIC DNA]</scope>
    <source>
        <strain evidence="2 3">NBRC 108639</strain>
    </source>
</reference>
<comment type="caution">
    <text evidence="2">The sequence shown here is derived from an EMBL/GenBank/DDBJ whole genome shotgun (WGS) entry which is preliminary data.</text>
</comment>